<sequence length="71" mass="8221">MEKRAYMGFGDECAATMRFVDWSEGGRSPRVLRMEDYEALMESGMLFARKFDEAKDGEVIRRIAEHIQNGK</sequence>
<dbReference type="AlphaFoldDB" id="A0A645HZS3"/>
<accession>A0A645HZS3</accession>
<organism evidence="1">
    <name type="scientific">bioreactor metagenome</name>
    <dbReference type="NCBI Taxonomy" id="1076179"/>
    <lineage>
        <taxon>unclassified sequences</taxon>
        <taxon>metagenomes</taxon>
        <taxon>ecological metagenomes</taxon>
    </lineage>
</organism>
<reference evidence="1" key="1">
    <citation type="submission" date="2019-08" db="EMBL/GenBank/DDBJ databases">
        <authorList>
            <person name="Kucharzyk K."/>
            <person name="Murdoch R.W."/>
            <person name="Higgins S."/>
            <person name="Loffler F."/>
        </authorList>
    </citation>
    <scope>NUCLEOTIDE SEQUENCE</scope>
</reference>
<proteinExistence type="predicted"/>
<name>A0A645HZS3_9ZZZZ</name>
<protein>
    <submittedName>
        <fullName evidence="1">Uncharacterized protein</fullName>
    </submittedName>
</protein>
<comment type="caution">
    <text evidence="1">The sequence shown here is derived from an EMBL/GenBank/DDBJ whole genome shotgun (WGS) entry which is preliminary data.</text>
</comment>
<evidence type="ECO:0000313" key="1">
    <source>
        <dbReference type="EMBL" id="MPN44517.1"/>
    </source>
</evidence>
<dbReference type="EMBL" id="VSSQ01103684">
    <property type="protein sequence ID" value="MPN44517.1"/>
    <property type="molecule type" value="Genomic_DNA"/>
</dbReference>
<gene>
    <name evidence="1" type="ORF">SDC9_192082</name>
</gene>